<reference evidence="1" key="1">
    <citation type="submission" date="2021-10" db="EMBL/GenBank/DDBJ databases">
        <title>Anaerobic single-cell dispensing facilitates the cultivation of human gut bacteria.</title>
        <authorList>
            <person name="Afrizal A."/>
        </authorList>
    </citation>
    <scope>NUCLEOTIDE SEQUENCE</scope>
    <source>
        <strain evidence="1">CLA-AA-H272</strain>
    </source>
</reference>
<accession>A0AAE3AFL1</accession>
<sequence length="172" mass="18800">MNFMKYPTKNDISISNAVLKLAKLQNAERLELTAATGAVIVTSGRMTAKELLSTVQSLTGRAAELMTLLRLTCGDCTNCSEECAYRDRPITELSRPAVVVPDWARQDAGLAGDAKLDCYVDEDTHELTVVEADYAHDLSDVPPELLFALHQSGCCLSALEDALMEDDVIYDK</sequence>
<dbReference type="EMBL" id="JAJEPW010000012">
    <property type="protein sequence ID" value="MCC2129083.1"/>
    <property type="molecule type" value="Genomic_DNA"/>
</dbReference>
<dbReference type="Proteomes" id="UP001199319">
    <property type="component" value="Unassembled WGS sequence"/>
</dbReference>
<organism evidence="1 2">
    <name type="scientific">Brotocaccenecus cirricatena</name>
    <dbReference type="NCBI Taxonomy" id="3064195"/>
    <lineage>
        <taxon>Bacteria</taxon>
        <taxon>Bacillati</taxon>
        <taxon>Bacillota</taxon>
        <taxon>Clostridia</taxon>
        <taxon>Eubacteriales</taxon>
        <taxon>Oscillospiraceae</taxon>
        <taxon>Brotocaccenecus</taxon>
    </lineage>
</organism>
<evidence type="ECO:0000313" key="1">
    <source>
        <dbReference type="EMBL" id="MCC2129083.1"/>
    </source>
</evidence>
<name>A0AAE3AFL1_9FIRM</name>
<protein>
    <submittedName>
        <fullName evidence="1">Uncharacterized protein</fullName>
    </submittedName>
</protein>
<gene>
    <name evidence="1" type="ORF">LKD37_06060</name>
</gene>
<comment type="caution">
    <text evidence="1">The sequence shown here is derived from an EMBL/GenBank/DDBJ whole genome shotgun (WGS) entry which is preliminary data.</text>
</comment>
<keyword evidence="2" id="KW-1185">Reference proteome</keyword>
<dbReference type="RefSeq" id="WP_302928377.1">
    <property type="nucleotide sequence ID" value="NZ_JAJEPW010000012.1"/>
</dbReference>
<proteinExistence type="predicted"/>
<dbReference type="AlphaFoldDB" id="A0AAE3AFL1"/>
<evidence type="ECO:0000313" key="2">
    <source>
        <dbReference type="Proteomes" id="UP001199319"/>
    </source>
</evidence>